<proteinExistence type="predicted"/>
<dbReference type="PATRIC" id="fig|754477.3.peg.110"/>
<dbReference type="AlphaFoldDB" id="I1YEE9"/>
<evidence type="ECO:0000259" key="1">
    <source>
        <dbReference type="Pfam" id="PF25559"/>
    </source>
</evidence>
<keyword evidence="3" id="KW-1185">Reference proteome</keyword>
<organism evidence="2 3">
    <name type="scientific">Methylophaga frappieri (strain ATCC BAA-2434 / DSM 25690 / JAM7)</name>
    <dbReference type="NCBI Taxonomy" id="754477"/>
    <lineage>
        <taxon>Bacteria</taxon>
        <taxon>Pseudomonadati</taxon>
        <taxon>Pseudomonadota</taxon>
        <taxon>Gammaproteobacteria</taxon>
        <taxon>Thiotrichales</taxon>
        <taxon>Piscirickettsiaceae</taxon>
        <taxon>Methylophaga</taxon>
    </lineage>
</organism>
<accession>I1YEE9</accession>
<dbReference type="EMBL" id="CP003380">
    <property type="protein sequence ID" value="AFJ01292.1"/>
    <property type="molecule type" value="Genomic_DNA"/>
</dbReference>
<name>I1YEE9_METFJ</name>
<dbReference type="STRING" id="754477.Q7C_111"/>
<gene>
    <name evidence="2" type="ordered locus">Q7C_111</name>
</gene>
<feature type="domain" description="DUF7931" evidence="1">
    <location>
        <begin position="18"/>
        <end position="163"/>
    </location>
</feature>
<evidence type="ECO:0000313" key="3">
    <source>
        <dbReference type="Proteomes" id="UP000009145"/>
    </source>
</evidence>
<reference evidence="2 3" key="1">
    <citation type="journal article" date="2012" name="J. Bacteriol.">
        <title>Complete genome sequences of Methylophaga sp. strain JAM1 and Methylophaga sp. strain JAM7.</title>
        <authorList>
            <person name="Villeneuve C."/>
            <person name="Martineau C."/>
            <person name="Mauffrey F."/>
            <person name="Villemur R."/>
        </authorList>
    </citation>
    <scope>NUCLEOTIDE SEQUENCE [LARGE SCALE GENOMIC DNA]</scope>
    <source>
        <strain evidence="2 3">JAM7</strain>
    </source>
</reference>
<dbReference type="RefSeq" id="WP_014702742.1">
    <property type="nucleotide sequence ID" value="NC_017856.1"/>
</dbReference>
<dbReference type="OrthoDB" id="6999610at2"/>
<sequence>MADIDLTSDVEQSVSGRQQAQLVTQHLISQARREICFLGPTLDPLLNHHDTVQLLGQFVRASRYSQLRILIRDGREAVANGHLLLPLIQKMTSHIAVHLCAEEDSRQAGLQLLSDNLGSLICHDARRYIGSFACADRRQNQQLKQQFNAMWDRSTPDVQSRRLFL</sequence>
<dbReference type="HOGENOM" id="CLU_075058_1_1_6"/>
<dbReference type="InterPro" id="IPR057691">
    <property type="entry name" value="DUF7931"/>
</dbReference>
<dbReference type="eggNOG" id="COG2153">
    <property type="taxonomic scope" value="Bacteria"/>
</dbReference>
<dbReference type="Pfam" id="PF25559">
    <property type="entry name" value="DUF7931"/>
    <property type="match status" value="1"/>
</dbReference>
<dbReference type="Proteomes" id="UP000009145">
    <property type="component" value="Chromosome"/>
</dbReference>
<evidence type="ECO:0000313" key="2">
    <source>
        <dbReference type="EMBL" id="AFJ01292.1"/>
    </source>
</evidence>
<dbReference type="KEGG" id="mec:Q7C_111"/>
<protein>
    <recommendedName>
        <fullName evidence="1">DUF7931 domain-containing protein</fullName>
    </recommendedName>
</protein>